<proteinExistence type="predicted"/>
<evidence type="ECO:0000313" key="2">
    <source>
        <dbReference type="Proteomes" id="UP000276133"/>
    </source>
</evidence>
<protein>
    <submittedName>
        <fullName evidence="1">Uncharacterized protein</fullName>
    </submittedName>
</protein>
<sequence length="70" mass="8150">MYIQYVEKYSFLQELKQKKNHSFNPFAPPLHSDSPLKNPYKSENVGVVDSVLNDLLRSVQKLRNSDNPKD</sequence>
<gene>
    <name evidence="1" type="ORF">BpHYR1_002542</name>
</gene>
<name>A0A3M7S2C7_BRAPC</name>
<dbReference type="EMBL" id="REGN01002172">
    <property type="protein sequence ID" value="RNA29737.1"/>
    <property type="molecule type" value="Genomic_DNA"/>
</dbReference>
<reference evidence="1 2" key="1">
    <citation type="journal article" date="2018" name="Sci. Rep.">
        <title>Genomic signatures of local adaptation to the degree of environmental predictability in rotifers.</title>
        <authorList>
            <person name="Franch-Gras L."/>
            <person name="Hahn C."/>
            <person name="Garcia-Roger E.M."/>
            <person name="Carmona M.J."/>
            <person name="Serra M."/>
            <person name="Gomez A."/>
        </authorList>
    </citation>
    <scope>NUCLEOTIDE SEQUENCE [LARGE SCALE GENOMIC DNA]</scope>
    <source>
        <strain evidence="1">HYR1</strain>
    </source>
</reference>
<organism evidence="1 2">
    <name type="scientific">Brachionus plicatilis</name>
    <name type="common">Marine rotifer</name>
    <name type="synonym">Brachionus muelleri</name>
    <dbReference type="NCBI Taxonomy" id="10195"/>
    <lineage>
        <taxon>Eukaryota</taxon>
        <taxon>Metazoa</taxon>
        <taxon>Spiralia</taxon>
        <taxon>Gnathifera</taxon>
        <taxon>Rotifera</taxon>
        <taxon>Eurotatoria</taxon>
        <taxon>Monogononta</taxon>
        <taxon>Pseudotrocha</taxon>
        <taxon>Ploima</taxon>
        <taxon>Brachionidae</taxon>
        <taxon>Brachionus</taxon>
    </lineage>
</organism>
<evidence type="ECO:0000313" key="1">
    <source>
        <dbReference type="EMBL" id="RNA29737.1"/>
    </source>
</evidence>
<comment type="caution">
    <text evidence="1">The sequence shown here is derived from an EMBL/GenBank/DDBJ whole genome shotgun (WGS) entry which is preliminary data.</text>
</comment>
<dbReference type="AlphaFoldDB" id="A0A3M7S2C7"/>
<keyword evidence="2" id="KW-1185">Reference proteome</keyword>
<accession>A0A3M7S2C7</accession>
<dbReference type="Proteomes" id="UP000276133">
    <property type="component" value="Unassembled WGS sequence"/>
</dbReference>